<comment type="similarity">
    <text evidence="1">Belongs to the MIT1/WOR1 family.</text>
</comment>
<accession>A0A0A1T5F4</accession>
<dbReference type="OrthoDB" id="5319641at2759"/>
<gene>
    <name evidence="3" type="ORF">VHEMI01446</name>
</gene>
<evidence type="ECO:0000256" key="2">
    <source>
        <dbReference type="SAM" id="MobiDB-lite"/>
    </source>
</evidence>
<evidence type="ECO:0000256" key="1">
    <source>
        <dbReference type="ARBA" id="ARBA00008359"/>
    </source>
</evidence>
<dbReference type="PANTHER" id="PTHR28027:SF2">
    <property type="entry name" value="TRANSCRIPTIONAL REGULATOR MIT1"/>
    <property type="match status" value="1"/>
</dbReference>
<proteinExistence type="inferred from homology"/>
<sequence length="397" mass="44359">MSSQSRTLQPTFKGYIGTTLDALVLFEACLAGKLDHVARRPHDRERQDLIKSGNIFIYEEHSSGIKRWTDGVSWSPSRILGNFLIYRELDKPFPPGEKKRALKKNKKIPQGIVKPEDQLPMMGGMEMDSLNARQAAERALIGSLVDSYAFKEDGLVKKTISVTHGGVSHHMVSYYNVRDVLEGTLAHPTKTPGLEDCVPRPELIMSQNFRAPVEESEMGSFDAGQQSMLASFSSMGSGTNPVHLNMMREQAAHRHRGSQDMHSHPMMAPHLQQPVLPHPIHHAQHHEQHESSFHPSHAHNSLQGPGSNPAYSFGPHNMPQQPGQAQLPPPMQHMGTFVQHPTPFNMEPRQYHTHEPSRASEWPYETSETTADDQYFVGSQAAFGTTPNYWSTSANGM</sequence>
<evidence type="ECO:0000313" key="4">
    <source>
        <dbReference type="Proteomes" id="UP000039046"/>
    </source>
</evidence>
<dbReference type="EMBL" id="CDHN01000001">
    <property type="protein sequence ID" value="CEJ81310.1"/>
    <property type="molecule type" value="Genomic_DNA"/>
</dbReference>
<keyword evidence="4" id="KW-1185">Reference proteome</keyword>
<dbReference type="Pfam" id="PF09729">
    <property type="entry name" value="Gti1_Pac2"/>
    <property type="match status" value="1"/>
</dbReference>
<dbReference type="GO" id="GO:0003677">
    <property type="term" value="F:DNA binding"/>
    <property type="evidence" value="ECO:0007669"/>
    <property type="project" value="TreeGrafter"/>
</dbReference>
<dbReference type="PANTHER" id="PTHR28027">
    <property type="entry name" value="TRANSCRIPTIONAL REGULATOR MIT1"/>
    <property type="match status" value="1"/>
</dbReference>
<dbReference type="InterPro" id="IPR018608">
    <property type="entry name" value="Gti1/Pac2"/>
</dbReference>
<name>A0A0A1T5F4_9HYPO</name>
<reference evidence="3 4" key="1">
    <citation type="journal article" date="2015" name="Genome Announc.">
        <title>Draft Genome Sequence and Gene Annotation of the Entomopathogenic Fungus Verticillium hemipterigenum.</title>
        <authorList>
            <person name="Horn F."/>
            <person name="Habel A."/>
            <person name="Scharf D.H."/>
            <person name="Dworschak J."/>
            <person name="Brakhage A.A."/>
            <person name="Guthke R."/>
            <person name="Hertweck C."/>
            <person name="Linde J."/>
        </authorList>
    </citation>
    <scope>NUCLEOTIDE SEQUENCE [LARGE SCALE GENOMIC DNA]</scope>
</reference>
<feature type="compositionally biased region" description="Polar residues" evidence="2">
    <location>
        <begin position="298"/>
        <end position="310"/>
    </location>
</feature>
<dbReference type="HOGENOM" id="CLU_028895_3_0_1"/>
<protein>
    <submittedName>
        <fullName evidence="3">Putative Camp independent regulatory protein</fullName>
    </submittedName>
</protein>
<evidence type="ECO:0000313" key="3">
    <source>
        <dbReference type="EMBL" id="CEJ81310.1"/>
    </source>
</evidence>
<feature type="region of interest" description="Disordered" evidence="2">
    <location>
        <begin position="282"/>
        <end position="327"/>
    </location>
</feature>
<organism evidence="3 4">
    <name type="scientific">[Torrubiella] hemipterigena</name>
    <dbReference type="NCBI Taxonomy" id="1531966"/>
    <lineage>
        <taxon>Eukaryota</taxon>
        <taxon>Fungi</taxon>
        <taxon>Dikarya</taxon>
        <taxon>Ascomycota</taxon>
        <taxon>Pezizomycotina</taxon>
        <taxon>Sordariomycetes</taxon>
        <taxon>Hypocreomycetidae</taxon>
        <taxon>Hypocreales</taxon>
        <taxon>Clavicipitaceae</taxon>
        <taxon>Clavicipitaceae incertae sedis</taxon>
        <taxon>'Torrubiella' clade</taxon>
    </lineage>
</organism>
<dbReference type="AlphaFoldDB" id="A0A0A1T5F4"/>
<dbReference type="Proteomes" id="UP000039046">
    <property type="component" value="Unassembled WGS sequence"/>
</dbReference>